<gene>
    <name evidence="2" type="ORF">Tco_0729664</name>
</gene>
<sequence length="655" mass="73927">MYSASMVKIAMLFCFFEDHLTNLSPKNSALPEVVAGYPCALCKGYLVQLLSSFEVISTLAHIDPETISQTDRARSSRVPIPLPDDPYMAVRRAYLATITDLESEPFNDFRETEIPHPLLIAPLLVPPSDDPCLIVGQNHTPVTIYTKSEPEEAPSETKEIKASEPSDTRSPHHTLQLHQTPPHHYPLIIHLLRPQTCSPPTRVTYYRTAARMAVRTQLTLSPSMSVRIAETTALSPSSFRKRYRFSCETPSPSSSPTFPLRKRYRSTSELVRVTQRMKRVWIQISEGEGFFIRRGSLVQRGKERILSDQLVADETPTLRIPARTTWIDPEDGTVYLDIKVDPRSCAPVQTPPSPDWSPRSLLVSPSSPVVPTTVASPVTTPAATIAVDEDEFLEHTAMQRELQELRDRVTTLEQERSHGGQLIALEWHLRRNTRDLGSFGEETDKTTDLHQHCSRISPQKLETASQITRDAVTNPTTTASQDITTVEIDHAAGGKLRNKNADESWEIIENLALYDHKVWDDTKEFVKLVKVIATPQGIPKTPDQRLFKLEDQINFLLKGSNSSTISIRNYFQGSRTHNQQNPEKVLIREEAKFPVTKNVNSIFIAREEEERSDKTDVTPDNTEIPTETKVPVKEAEMNNEAENEPIKMAEKEEMT</sequence>
<evidence type="ECO:0000313" key="3">
    <source>
        <dbReference type="Proteomes" id="UP001151760"/>
    </source>
</evidence>
<name>A0ABQ4YPM1_9ASTR</name>
<dbReference type="Proteomes" id="UP001151760">
    <property type="component" value="Unassembled WGS sequence"/>
</dbReference>
<feature type="region of interest" description="Disordered" evidence="1">
    <location>
        <begin position="606"/>
        <end position="655"/>
    </location>
</feature>
<evidence type="ECO:0000313" key="2">
    <source>
        <dbReference type="EMBL" id="GJS79783.1"/>
    </source>
</evidence>
<accession>A0ABQ4YPM1</accession>
<feature type="region of interest" description="Disordered" evidence="1">
    <location>
        <begin position="148"/>
        <end position="178"/>
    </location>
</feature>
<feature type="compositionally biased region" description="Basic and acidic residues" evidence="1">
    <location>
        <begin position="155"/>
        <end position="170"/>
    </location>
</feature>
<keyword evidence="3" id="KW-1185">Reference proteome</keyword>
<protein>
    <submittedName>
        <fullName evidence="2">Uncharacterized protein</fullName>
    </submittedName>
</protein>
<dbReference type="EMBL" id="BQNB010010622">
    <property type="protein sequence ID" value="GJS79783.1"/>
    <property type="molecule type" value="Genomic_DNA"/>
</dbReference>
<comment type="caution">
    <text evidence="2">The sequence shown here is derived from an EMBL/GenBank/DDBJ whole genome shotgun (WGS) entry which is preliminary data.</text>
</comment>
<reference evidence="2" key="2">
    <citation type="submission" date="2022-01" db="EMBL/GenBank/DDBJ databases">
        <authorList>
            <person name="Yamashiro T."/>
            <person name="Shiraishi A."/>
            <person name="Satake H."/>
            <person name="Nakayama K."/>
        </authorList>
    </citation>
    <scope>NUCLEOTIDE SEQUENCE</scope>
</reference>
<evidence type="ECO:0000256" key="1">
    <source>
        <dbReference type="SAM" id="MobiDB-lite"/>
    </source>
</evidence>
<reference evidence="2" key="1">
    <citation type="journal article" date="2022" name="Int. J. Mol. Sci.">
        <title>Draft Genome of Tanacetum Coccineum: Genomic Comparison of Closely Related Tanacetum-Family Plants.</title>
        <authorList>
            <person name="Yamashiro T."/>
            <person name="Shiraishi A."/>
            <person name="Nakayama K."/>
            <person name="Satake H."/>
        </authorList>
    </citation>
    <scope>NUCLEOTIDE SEQUENCE</scope>
</reference>
<proteinExistence type="predicted"/>
<feature type="compositionally biased region" description="Basic and acidic residues" evidence="1">
    <location>
        <begin position="644"/>
        <end position="655"/>
    </location>
</feature>
<feature type="compositionally biased region" description="Basic and acidic residues" evidence="1">
    <location>
        <begin position="606"/>
        <end position="617"/>
    </location>
</feature>
<organism evidence="2 3">
    <name type="scientific">Tanacetum coccineum</name>
    <dbReference type="NCBI Taxonomy" id="301880"/>
    <lineage>
        <taxon>Eukaryota</taxon>
        <taxon>Viridiplantae</taxon>
        <taxon>Streptophyta</taxon>
        <taxon>Embryophyta</taxon>
        <taxon>Tracheophyta</taxon>
        <taxon>Spermatophyta</taxon>
        <taxon>Magnoliopsida</taxon>
        <taxon>eudicotyledons</taxon>
        <taxon>Gunneridae</taxon>
        <taxon>Pentapetalae</taxon>
        <taxon>asterids</taxon>
        <taxon>campanulids</taxon>
        <taxon>Asterales</taxon>
        <taxon>Asteraceae</taxon>
        <taxon>Asteroideae</taxon>
        <taxon>Anthemideae</taxon>
        <taxon>Anthemidinae</taxon>
        <taxon>Tanacetum</taxon>
    </lineage>
</organism>